<name>A0A7R9ARR5_TIMSH</name>
<dbReference type="AlphaFoldDB" id="A0A7R9ARR5"/>
<dbReference type="EMBL" id="OC000833">
    <property type="protein sequence ID" value="CAD7258458.1"/>
    <property type="molecule type" value="Genomic_DNA"/>
</dbReference>
<feature type="compositionally biased region" description="Acidic residues" evidence="1">
    <location>
        <begin position="90"/>
        <end position="105"/>
    </location>
</feature>
<reference evidence="2" key="1">
    <citation type="submission" date="2020-11" db="EMBL/GenBank/DDBJ databases">
        <authorList>
            <person name="Tran Van P."/>
        </authorList>
    </citation>
    <scope>NUCLEOTIDE SEQUENCE</scope>
</reference>
<evidence type="ECO:0000256" key="1">
    <source>
        <dbReference type="SAM" id="MobiDB-lite"/>
    </source>
</evidence>
<proteinExistence type="predicted"/>
<organism evidence="2">
    <name type="scientific">Timema shepardi</name>
    <name type="common">Walking stick</name>
    <dbReference type="NCBI Taxonomy" id="629360"/>
    <lineage>
        <taxon>Eukaryota</taxon>
        <taxon>Metazoa</taxon>
        <taxon>Ecdysozoa</taxon>
        <taxon>Arthropoda</taxon>
        <taxon>Hexapoda</taxon>
        <taxon>Insecta</taxon>
        <taxon>Pterygota</taxon>
        <taxon>Neoptera</taxon>
        <taxon>Polyneoptera</taxon>
        <taxon>Phasmatodea</taxon>
        <taxon>Timematodea</taxon>
        <taxon>Timematoidea</taxon>
        <taxon>Timematidae</taxon>
        <taxon>Timema</taxon>
    </lineage>
</organism>
<gene>
    <name evidence="2" type="ORF">TSIB3V08_LOCUS2693</name>
</gene>
<sequence>MNVVMSLNKRKLLLNVSLKEEDVERLLIEVPSDTDSIDGQCDSDGECDSDLEDCLQESEDRSIVFIQEDNGFNNNNNVLNYSDINQEDCNKDDDDDDYDDDDDEPLSERYKKLDGVQADVVPTAARSYSHTEFRGDGKA</sequence>
<evidence type="ECO:0000313" key="2">
    <source>
        <dbReference type="EMBL" id="CAD7258458.1"/>
    </source>
</evidence>
<accession>A0A7R9ARR5</accession>
<feature type="region of interest" description="Disordered" evidence="1">
    <location>
        <begin position="77"/>
        <end position="118"/>
    </location>
</feature>
<protein>
    <submittedName>
        <fullName evidence="2">Uncharacterized protein</fullName>
    </submittedName>
</protein>